<evidence type="ECO:0000256" key="5">
    <source>
        <dbReference type="ARBA" id="ARBA00022670"/>
    </source>
</evidence>
<dbReference type="NCBIfam" id="TIGR02227">
    <property type="entry name" value="sigpep_I_bact"/>
    <property type="match status" value="1"/>
</dbReference>
<dbReference type="InterPro" id="IPR019533">
    <property type="entry name" value="Peptidase_S26"/>
</dbReference>
<evidence type="ECO:0000256" key="6">
    <source>
        <dbReference type="ARBA" id="ARBA00022801"/>
    </source>
</evidence>
<dbReference type="SUPFAM" id="SSF51306">
    <property type="entry name" value="LexA/Signal peptidase"/>
    <property type="match status" value="1"/>
</dbReference>
<keyword evidence="8" id="KW-0472">Membrane</keyword>
<gene>
    <name evidence="12" type="primary">lepB</name>
    <name evidence="11" type="ORF">ADH66_09230</name>
    <name evidence="12" type="ORF">I5Q82_19270</name>
</gene>
<dbReference type="Gene3D" id="2.10.109.10">
    <property type="entry name" value="Umud Fragment, subunit A"/>
    <property type="match status" value="1"/>
</dbReference>
<evidence type="ECO:0000256" key="4">
    <source>
        <dbReference type="ARBA" id="ARBA00013208"/>
    </source>
</evidence>
<dbReference type="PROSITE" id="PS00501">
    <property type="entry name" value="SPASE_I_1"/>
    <property type="match status" value="1"/>
</dbReference>
<dbReference type="CDD" id="cd06530">
    <property type="entry name" value="S26_SPase_I"/>
    <property type="match status" value="1"/>
</dbReference>
<dbReference type="InterPro" id="IPR000223">
    <property type="entry name" value="Pept_S26A_signal_pept_1"/>
</dbReference>
<dbReference type="GO" id="GO:0009003">
    <property type="term" value="F:signal peptidase activity"/>
    <property type="evidence" value="ECO:0007669"/>
    <property type="project" value="UniProtKB-EC"/>
</dbReference>
<reference evidence="13" key="2">
    <citation type="submission" date="2017-05" db="EMBL/GenBank/DDBJ databases">
        <title>Improved OligoMM genomes.</title>
        <authorList>
            <person name="Garzetti D."/>
        </authorList>
    </citation>
    <scope>NUCLEOTIDE SEQUENCE [LARGE SCALE GENOMIC DNA]</scope>
    <source>
        <strain evidence="13">KB18</strain>
    </source>
</reference>
<feature type="active site" evidence="7">
    <location>
        <position position="84"/>
    </location>
</feature>
<organism evidence="12 14">
    <name type="scientific">Acutalibacter muris</name>
    <dbReference type="NCBI Taxonomy" id="1796620"/>
    <lineage>
        <taxon>Bacteria</taxon>
        <taxon>Bacillati</taxon>
        <taxon>Bacillota</taxon>
        <taxon>Clostridia</taxon>
        <taxon>Eubacteriales</taxon>
        <taxon>Acutalibacteraceae</taxon>
        <taxon>Acutalibacter</taxon>
    </lineage>
</organism>
<dbReference type="EC" id="3.4.21.89" evidence="4 8"/>
<evidence type="ECO:0000256" key="7">
    <source>
        <dbReference type="PIRSR" id="PIRSR600223-1"/>
    </source>
</evidence>
<dbReference type="RefSeq" id="WP_084384576.1">
    <property type="nucleotide sequence ID" value="NZ_CAJTCQ010000003.1"/>
</dbReference>
<dbReference type="InterPro" id="IPR019756">
    <property type="entry name" value="Pept_S26A_signal_pept_1_Ser-AS"/>
</dbReference>
<evidence type="ECO:0000313" key="14">
    <source>
        <dbReference type="Proteomes" id="UP000596035"/>
    </source>
</evidence>
<dbReference type="EMBL" id="CP065321">
    <property type="protein sequence ID" value="QQR30101.1"/>
    <property type="molecule type" value="Genomic_DNA"/>
</dbReference>
<dbReference type="GO" id="GO:0004252">
    <property type="term" value="F:serine-type endopeptidase activity"/>
    <property type="evidence" value="ECO:0007669"/>
    <property type="project" value="InterPro"/>
</dbReference>
<comment type="subcellular location">
    <subcellularLocation>
        <location evidence="2">Cell membrane</location>
        <topology evidence="2">Single-pass type II membrane protein</topology>
    </subcellularLocation>
    <subcellularLocation>
        <location evidence="9">Membrane</location>
        <topology evidence="9">Single-pass type II membrane protein</topology>
    </subcellularLocation>
</comment>
<evidence type="ECO:0000256" key="3">
    <source>
        <dbReference type="ARBA" id="ARBA00009370"/>
    </source>
</evidence>
<keyword evidence="6 8" id="KW-0378">Hydrolase</keyword>
<protein>
    <recommendedName>
        <fullName evidence="4 8">Signal peptidase I</fullName>
        <ecNumber evidence="4 8">3.4.21.89</ecNumber>
    </recommendedName>
</protein>
<dbReference type="PROSITE" id="PS00760">
    <property type="entry name" value="SPASE_I_2"/>
    <property type="match status" value="1"/>
</dbReference>
<comment type="similarity">
    <text evidence="3 9">Belongs to the peptidase S26 family.</text>
</comment>
<keyword evidence="8" id="KW-0812">Transmembrane</keyword>
<dbReference type="GO" id="GO:0005886">
    <property type="term" value="C:plasma membrane"/>
    <property type="evidence" value="ECO:0007669"/>
    <property type="project" value="UniProtKB-SubCell"/>
</dbReference>
<keyword evidence="5 8" id="KW-0645">Protease</keyword>
<evidence type="ECO:0000313" key="11">
    <source>
        <dbReference type="EMBL" id="ASB40818.1"/>
    </source>
</evidence>
<dbReference type="PANTHER" id="PTHR43390:SF1">
    <property type="entry name" value="CHLOROPLAST PROCESSING PEPTIDASE"/>
    <property type="match status" value="1"/>
</dbReference>
<reference evidence="11" key="1">
    <citation type="journal article" date="2017" name="Genome Announc.">
        <title>High-Quality Whole-Genome Sequences of the Oligo-Mouse-Microbiota Bacterial Community.</title>
        <authorList>
            <person name="Garzetti D."/>
            <person name="Brugiroux S."/>
            <person name="Bunk B."/>
            <person name="Pukall R."/>
            <person name="McCoy K.D."/>
            <person name="Macpherson A.J."/>
            <person name="Stecher B."/>
        </authorList>
    </citation>
    <scope>NUCLEOTIDE SEQUENCE</scope>
    <source>
        <strain evidence="11">KB18</strain>
    </source>
</reference>
<name>A0A1Z2XQT6_9FIRM</name>
<sequence>MKKATRQEVLGVEFPSGNAETGAEKALNEGPTIEQLEHELKLEQKKHFWTMVVRNTLFFLSVVSAAVVILVVFLFPVVQLEGTSMTPTLQNGDVIVSVSGTKIASGDIIAFYHNNTIFVKRVVAVGGDTVNIDGDGVVYVNDVPLEEPYLEERAKGSCDVALPYQVPIDQYFVLGDHRSASIDSRHAAVGCVGADMVLGRVACRIWPLDRIELF</sequence>
<evidence type="ECO:0000313" key="12">
    <source>
        <dbReference type="EMBL" id="QQR30101.1"/>
    </source>
</evidence>
<keyword evidence="13" id="KW-1185">Reference proteome</keyword>
<comment type="catalytic activity">
    <reaction evidence="1 8">
        <text>Cleavage of hydrophobic, N-terminal signal or leader sequences from secreted and periplasmic proteins.</text>
        <dbReference type="EC" id="3.4.21.89"/>
    </reaction>
</comment>
<dbReference type="Proteomes" id="UP000596035">
    <property type="component" value="Chromosome"/>
</dbReference>
<dbReference type="GO" id="GO:0006465">
    <property type="term" value="P:signal peptide processing"/>
    <property type="evidence" value="ECO:0007669"/>
    <property type="project" value="InterPro"/>
</dbReference>
<dbReference type="PANTHER" id="PTHR43390">
    <property type="entry name" value="SIGNAL PEPTIDASE I"/>
    <property type="match status" value="1"/>
</dbReference>
<proteinExistence type="inferred from homology"/>
<evidence type="ECO:0000256" key="8">
    <source>
        <dbReference type="RuleBase" id="RU003993"/>
    </source>
</evidence>
<evidence type="ECO:0000259" key="10">
    <source>
        <dbReference type="Pfam" id="PF10502"/>
    </source>
</evidence>
<dbReference type="InterPro" id="IPR036286">
    <property type="entry name" value="LexA/Signal_pep-like_sf"/>
</dbReference>
<reference evidence="12 14" key="3">
    <citation type="submission" date="2020-11" db="EMBL/GenBank/DDBJ databases">
        <title>Closed and high quality bacterial genomes of the OMM12 community.</title>
        <authorList>
            <person name="Marbouty M."/>
            <person name="Lamy-Besnier Q."/>
            <person name="Debarbieux L."/>
            <person name="Koszul R."/>
        </authorList>
    </citation>
    <scope>NUCLEOTIDE SEQUENCE [LARGE SCALE GENOMIC DNA]</scope>
    <source>
        <strain evidence="12 14">KB18</strain>
    </source>
</reference>
<dbReference type="PROSITE" id="PS00761">
    <property type="entry name" value="SPASE_I_3"/>
    <property type="match status" value="1"/>
</dbReference>
<feature type="active site" evidence="7">
    <location>
        <position position="120"/>
    </location>
</feature>
<keyword evidence="8" id="KW-1133">Transmembrane helix</keyword>
<dbReference type="Pfam" id="PF10502">
    <property type="entry name" value="Peptidase_S26"/>
    <property type="match status" value="1"/>
</dbReference>
<dbReference type="EMBL" id="CP021422">
    <property type="protein sequence ID" value="ASB40818.1"/>
    <property type="molecule type" value="Genomic_DNA"/>
</dbReference>
<dbReference type="Proteomes" id="UP000196710">
    <property type="component" value="Chromosome"/>
</dbReference>
<feature type="transmembrane region" description="Helical" evidence="8">
    <location>
        <begin position="56"/>
        <end position="78"/>
    </location>
</feature>
<dbReference type="PRINTS" id="PR00727">
    <property type="entry name" value="LEADERPTASE"/>
</dbReference>
<dbReference type="AlphaFoldDB" id="A0A1Z2XQT6"/>
<feature type="domain" description="Peptidase S26" evidence="10">
    <location>
        <begin position="57"/>
        <end position="206"/>
    </location>
</feature>
<accession>A0A1Z2XQT6</accession>
<dbReference type="InterPro" id="IPR019758">
    <property type="entry name" value="Pept_S26A_signal_pept_1_CS"/>
</dbReference>
<evidence type="ECO:0000256" key="2">
    <source>
        <dbReference type="ARBA" id="ARBA00004401"/>
    </source>
</evidence>
<dbReference type="KEGG" id="amur:ADH66_09230"/>
<evidence type="ECO:0000313" key="13">
    <source>
        <dbReference type="Proteomes" id="UP000196710"/>
    </source>
</evidence>
<dbReference type="InterPro" id="IPR019757">
    <property type="entry name" value="Pept_S26A_signal_pept_1_Lys-AS"/>
</dbReference>
<evidence type="ECO:0000256" key="9">
    <source>
        <dbReference type="RuleBase" id="RU362042"/>
    </source>
</evidence>
<evidence type="ECO:0000256" key="1">
    <source>
        <dbReference type="ARBA" id="ARBA00000677"/>
    </source>
</evidence>